<dbReference type="GO" id="GO:0051607">
    <property type="term" value="P:defense response to virus"/>
    <property type="evidence" value="ECO:0007669"/>
    <property type="project" value="UniProtKB-KW"/>
</dbReference>
<dbReference type="EMBL" id="CP159510">
    <property type="protein sequence ID" value="XCJ18076.1"/>
    <property type="molecule type" value="Genomic_DNA"/>
</dbReference>
<gene>
    <name evidence="4" type="ORF">ABNN70_06430</name>
</gene>
<organism evidence="4">
    <name type="scientific">Sporolactobacillus sp. Y61</name>
    <dbReference type="NCBI Taxonomy" id="3160863"/>
    <lineage>
        <taxon>Bacteria</taxon>
        <taxon>Bacillati</taxon>
        <taxon>Bacillota</taxon>
        <taxon>Bacilli</taxon>
        <taxon>Bacillales</taxon>
        <taxon>Sporolactobacillaceae</taxon>
        <taxon>Sporolactobacillus</taxon>
    </lineage>
</organism>
<evidence type="ECO:0000259" key="3">
    <source>
        <dbReference type="Pfam" id="PF22335"/>
    </source>
</evidence>
<dbReference type="AlphaFoldDB" id="A0AAU8IJ01"/>
<dbReference type="InterPro" id="IPR043128">
    <property type="entry name" value="Rev_trsase/Diguanyl_cyclase"/>
</dbReference>
<keyword evidence="2" id="KW-0051">Antiviral defense</keyword>
<evidence type="ECO:0000256" key="1">
    <source>
        <dbReference type="ARBA" id="ARBA00022741"/>
    </source>
</evidence>
<accession>A0AAU8IJ01</accession>
<dbReference type="GO" id="GO:0000166">
    <property type="term" value="F:nucleotide binding"/>
    <property type="evidence" value="ECO:0007669"/>
    <property type="project" value="UniProtKB-KW"/>
</dbReference>
<dbReference type="Gene3D" id="3.30.70.270">
    <property type="match status" value="1"/>
</dbReference>
<feature type="domain" description="Cas10/Cmr2 second palm" evidence="3">
    <location>
        <begin position="212"/>
        <end position="378"/>
    </location>
</feature>
<name>A0AAU8IJ01_9BACL</name>
<evidence type="ECO:0000256" key="2">
    <source>
        <dbReference type="ARBA" id="ARBA00023118"/>
    </source>
</evidence>
<dbReference type="InterPro" id="IPR054767">
    <property type="entry name" value="Cas10-Cmr2_palm2"/>
</dbReference>
<protein>
    <recommendedName>
        <fullName evidence="3">Cas10/Cmr2 second palm domain-containing protein</fullName>
    </recommendedName>
</protein>
<dbReference type="Pfam" id="PF22335">
    <property type="entry name" value="Cas10-Cmr2_palm2"/>
    <property type="match status" value="1"/>
</dbReference>
<keyword evidence="1" id="KW-0547">Nucleotide-binding</keyword>
<dbReference type="RefSeq" id="WP_353949156.1">
    <property type="nucleotide sequence ID" value="NZ_CP159510.1"/>
</dbReference>
<sequence>MKTLDIIEVGKKQKYIFQSNRLKEIVGASMIIRYISEKLPKEIMDKHECDVGKPTAVIEGGGHSIYSFDSEDEARKFNHILSKYVVIHFPGLELNCRLLSYNDENESIRDAIDQLFKELAVKKSKGSASLSQISFGIERLCESSQLPADKDYTVIDGEERRALSPEIKCKLDFVRKYKPSDYFSDLIPETPYHMFRIHVDMDKLAGNEKSKIAVIHIDGNGMGKKLNRFKDMNQKAPGESVSDFNNRYQKSFRDFSKGIDSKYKQAFNTMLVRLEKRIVQAEEHSSLKIYQNDKVNIRPLIFAGDDISFIVPGNLGVEAARMMLEEIQREPLVIHGSRGQEENVTMHASAGVAIVKSGYPFSVAHDLAEQLCGNAKSRLASDVAAGIVAGDDASVLDFHVLNGTWNVSLSRYRQNNYNRKVNGRSFRLSMKPLYVFLNQRVRNESDVWDFSLFTEALKRITDNKMARNKIKRLREHLLLGPGETTRYIRLAGLSDPLTKSFPPLPEGTLFAASPDHVPVCLYFDAIESMDDVILMDE</sequence>
<reference evidence="4" key="1">
    <citation type="submission" date="2024-06" db="EMBL/GenBank/DDBJ databases">
        <authorList>
            <person name="Fan A."/>
            <person name="Zhang F.Y."/>
            <person name="Zhang L."/>
        </authorList>
    </citation>
    <scope>NUCLEOTIDE SEQUENCE</scope>
    <source>
        <strain evidence="4">Y61</strain>
    </source>
</reference>
<proteinExistence type="predicted"/>
<evidence type="ECO:0000313" key="4">
    <source>
        <dbReference type="EMBL" id="XCJ18076.1"/>
    </source>
</evidence>